<protein>
    <submittedName>
        <fullName evidence="3">Uncharacterized protein</fullName>
    </submittedName>
</protein>
<sequence>MPKLAHPEQRYLTRFSLYSRFVSLFTFSVTTKLLWIVSGEVKCMEMLLWQDVTNVPVLHLYNQFGGKKTKLPEMEQLQLPVNQKARNLTEGASNHDKNNRRDKGNVKVGLL</sequence>
<evidence type="ECO:0000256" key="1">
    <source>
        <dbReference type="SAM" id="MobiDB-lite"/>
    </source>
</evidence>
<gene>
    <name evidence="3" type="ORF">BRAPAZ1V2_A07P15130.2</name>
</gene>
<reference evidence="3 4" key="1">
    <citation type="submission" date="2021-07" db="EMBL/GenBank/DDBJ databases">
        <authorList>
            <consortium name="Genoscope - CEA"/>
            <person name="William W."/>
        </authorList>
    </citation>
    <scope>NUCLEOTIDE SEQUENCE [LARGE SCALE GENOMIC DNA]</scope>
</reference>
<name>A0A8D9HNG9_BRACM</name>
<evidence type="ECO:0000256" key="2">
    <source>
        <dbReference type="SAM" id="Phobius"/>
    </source>
</evidence>
<proteinExistence type="predicted"/>
<dbReference type="EMBL" id="LS974623">
    <property type="protein sequence ID" value="CAG7901869.1"/>
    <property type="molecule type" value="Genomic_DNA"/>
</dbReference>
<dbReference type="Proteomes" id="UP000694005">
    <property type="component" value="Chromosome A07"/>
</dbReference>
<keyword evidence="2" id="KW-0472">Membrane</keyword>
<accession>A0A8D9HNG9</accession>
<keyword evidence="2" id="KW-0812">Transmembrane</keyword>
<dbReference type="AlphaFoldDB" id="A0A8D9HNG9"/>
<feature type="compositionally biased region" description="Basic and acidic residues" evidence="1">
    <location>
        <begin position="93"/>
        <end position="105"/>
    </location>
</feature>
<keyword evidence="2" id="KW-1133">Transmembrane helix</keyword>
<evidence type="ECO:0000313" key="3">
    <source>
        <dbReference type="EMBL" id="CAG7901869.1"/>
    </source>
</evidence>
<organism evidence="3 4">
    <name type="scientific">Brassica campestris</name>
    <name type="common">Field mustard</name>
    <dbReference type="NCBI Taxonomy" id="3711"/>
    <lineage>
        <taxon>Eukaryota</taxon>
        <taxon>Viridiplantae</taxon>
        <taxon>Streptophyta</taxon>
        <taxon>Embryophyta</taxon>
        <taxon>Tracheophyta</taxon>
        <taxon>Spermatophyta</taxon>
        <taxon>Magnoliopsida</taxon>
        <taxon>eudicotyledons</taxon>
        <taxon>Gunneridae</taxon>
        <taxon>Pentapetalae</taxon>
        <taxon>rosids</taxon>
        <taxon>malvids</taxon>
        <taxon>Brassicales</taxon>
        <taxon>Brassicaceae</taxon>
        <taxon>Brassiceae</taxon>
        <taxon>Brassica</taxon>
    </lineage>
</organism>
<evidence type="ECO:0000313" key="4">
    <source>
        <dbReference type="Proteomes" id="UP000694005"/>
    </source>
</evidence>
<feature type="compositionally biased region" description="Polar residues" evidence="1">
    <location>
        <begin position="82"/>
        <end position="92"/>
    </location>
</feature>
<dbReference type="Gramene" id="A07p15130.2_BraZ1">
    <property type="protein sequence ID" value="A07p15130.2_BraZ1.CDS"/>
    <property type="gene ID" value="A07g15130.2_BraZ1"/>
</dbReference>
<feature type="region of interest" description="Disordered" evidence="1">
    <location>
        <begin position="82"/>
        <end position="111"/>
    </location>
</feature>
<feature type="transmembrane region" description="Helical" evidence="2">
    <location>
        <begin position="21"/>
        <end position="38"/>
    </location>
</feature>